<dbReference type="InterPro" id="IPR019734">
    <property type="entry name" value="TPR_rpt"/>
</dbReference>
<evidence type="ECO:0000256" key="1">
    <source>
        <dbReference type="PROSITE-ProRule" id="PRU00339"/>
    </source>
</evidence>
<keyword evidence="3" id="KW-0812">Transmembrane</keyword>
<dbReference type="InterPro" id="IPR011990">
    <property type="entry name" value="TPR-like_helical_dom_sf"/>
</dbReference>
<feature type="repeat" description="TPR" evidence="1">
    <location>
        <begin position="127"/>
        <end position="160"/>
    </location>
</feature>
<comment type="caution">
    <text evidence="4">The sequence shown here is derived from an EMBL/GenBank/DDBJ whole genome shotgun (WGS) entry which is preliminary data.</text>
</comment>
<dbReference type="SUPFAM" id="SSF48452">
    <property type="entry name" value="TPR-like"/>
    <property type="match status" value="1"/>
</dbReference>
<evidence type="ECO:0000313" key="5">
    <source>
        <dbReference type="Proteomes" id="UP000642748"/>
    </source>
</evidence>
<protein>
    <recommendedName>
        <fullName evidence="6">Tetratricopeptide repeat-containing protein</fullName>
    </recommendedName>
</protein>
<name>A0A8J3R0F9_9ACTN</name>
<organism evidence="4 5">
    <name type="scientific">Rugosimonospora africana</name>
    <dbReference type="NCBI Taxonomy" id="556532"/>
    <lineage>
        <taxon>Bacteria</taxon>
        <taxon>Bacillati</taxon>
        <taxon>Actinomycetota</taxon>
        <taxon>Actinomycetes</taxon>
        <taxon>Micromonosporales</taxon>
        <taxon>Micromonosporaceae</taxon>
        <taxon>Rugosimonospora</taxon>
    </lineage>
</organism>
<dbReference type="Gene3D" id="1.25.40.10">
    <property type="entry name" value="Tetratricopeptide repeat domain"/>
    <property type="match status" value="1"/>
</dbReference>
<keyword evidence="3" id="KW-0472">Membrane</keyword>
<accession>A0A8J3R0F9</accession>
<keyword evidence="3" id="KW-1133">Transmembrane helix</keyword>
<feature type="transmembrane region" description="Helical" evidence="3">
    <location>
        <begin position="398"/>
        <end position="421"/>
    </location>
</feature>
<dbReference type="Proteomes" id="UP000642748">
    <property type="component" value="Unassembled WGS sequence"/>
</dbReference>
<dbReference type="AlphaFoldDB" id="A0A8J3R0F9"/>
<feature type="compositionally biased region" description="Low complexity" evidence="2">
    <location>
        <begin position="65"/>
        <end position="86"/>
    </location>
</feature>
<gene>
    <name evidence="4" type="ORF">Raf01_88910</name>
</gene>
<feature type="transmembrane region" description="Helical" evidence="3">
    <location>
        <begin position="239"/>
        <end position="260"/>
    </location>
</feature>
<feature type="transmembrane region" description="Helical" evidence="3">
    <location>
        <begin position="327"/>
        <end position="346"/>
    </location>
</feature>
<evidence type="ECO:0000256" key="3">
    <source>
        <dbReference type="SAM" id="Phobius"/>
    </source>
</evidence>
<feature type="region of interest" description="Disordered" evidence="2">
    <location>
        <begin position="65"/>
        <end position="91"/>
    </location>
</feature>
<evidence type="ECO:0000256" key="2">
    <source>
        <dbReference type="SAM" id="MobiDB-lite"/>
    </source>
</evidence>
<dbReference type="EMBL" id="BONZ01000104">
    <property type="protein sequence ID" value="GIH20719.1"/>
    <property type="molecule type" value="Genomic_DNA"/>
</dbReference>
<keyword evidence="5" id="KW-1185">Reference proteome</keyword>
<dbReference type="RefSeq" id="WP_203924142.1">
    <property type="nucleotide sequence ID" value="NZ_BONZ01000104.1"/>
</dbReference>
<sequence length="429" mass="46411">MDDELWQRVSDLCRERDYRAALTAVDVATVDSQAVDSPTATVLRAWVRAEQGERREARLAVERLLATRGTPETGDPGTGDPATRDGPGTRDDLETHLLAVRFFHRLGDHGASILYARRATRIAPDSAEAWRLLARAYRERRRQGRALVAARRSVALAPDSLDSRLMLASVLSRFGPLHDAREANEQLAEAALLAPDSPKPQEVAAAERRVTRSFWVMLLVCAGANGLRQMLFSSLGHRLAMVAGGIFVTLLLALRIGMWLSDTRSYGQTILGRISTRRARGREDTAAVDGVLGWTASNDRALLPLVPALALGPHTVAAALGSPFPRWTLVFPLAGTALLAAAAWYGVDSWLGAGVFRRAVRLSAPLRRQLGLTAALIGAGVALLAADQFTPGPMLTTRLWIVAAVSLVAWAFVGPLAVGWLSRHTLPEE</sequence>
<keyword evidence="1" id="KW-0802">TPR repeat</keyword>
<feature type="transmembrane region" description="Helical" evidence="3">
    <location>
        <begin position="366"/>
        <end position="386"/>
    </location>
</feature>
<feature type="transmembrane region" description="Helical" evidence="3">
    <location>
        <begin position="301"/>
        <end position="320"/>
    </location>
</feature>
<evidence type="ECO:0008006" key="6">
    <source>
        <dbReference type="Google" id="ProtNLM"/>
    </source>
</evidence>
<reference evidence="4" key="1">
    <citation type="submission" date="2021-01" db="EMBL/GenBank/DDBJ databases">
        <title>Whole genome shotgun sequence of Rugosimonospora africana NBRC 104875.</title>
        <authorList>
            <person name="Komaki H."/>
            <person name="Tamura T."/>
        </authorList>
    </citation>
    <scope>NUCLEOTIDE SEQUENCE</scope>
    <source>
        <strain evidence="4">NBRC 104875</strain>
    </source>
</reference>
<proteinExistence type="predicted"/>
<dbReference type="PROSITE" id="PS50005">
    <property type="entry name" value="TPR"/>
    <property type="match status" value="1"/>
</dbReference>
<evidence type="ECO:0000313" key="4">
    <source>
        <dbReference type="EMBL" id="GIH20719.1"/>
    </source>
</evidence>